<reference evidence="1" key="1">
    <citation type="submission" date="2020-09" db="EMBL/GenBank/DDBJ databases">
        <title>Nocardioides sp. strain MJB4 16S ribosomal RNA gene Genome sequencing and assembly.</title>
        <authorList>
            <person name="Kim I."/>
        </authorList>
    </citation>
    <scope>NUCLEOTIDE SEQUENCE</scope>
    <source>
        <strain evidence="1">MJB4</strain>
    </source>
</reference>
<organism evidence="1 2">
    <name type="scientific">Nocardioides donggukensis</name>
    <dbReference type="NCBI Taxonomy" id="2774019"/>
    <lineage>
        <taxon>Bacteria</taxon>
        <taxon>Bacillati</taxon>
        <taxon>Actinomycetota</taxon>
        <taxon>Actinomycetes</taxon>
        <taxon>Propionibacteriales</taxon>
        <taxon>Nocardioidaceae</taxon>
        <taxon>Nocardioides</taxon>
    </lineage>
</organism>
<gene>
    <name evidence="1" type="ORF">IE331_05940</name>
</gene>
<dbReference type="AlphaFoldDB" id="A0A927PZH8"/>
<sequence>MSDSSDDGPGGHEVGSLGEEAAKLLGAFSDWAREQGHDAADGVGHGAADAAAGAAEALRNVGEHLSTGAPECTYCPVCRVVHAVRACSPEVRTHLAVAGMSLVQAASALLATATPHDRRAEAAAEDLEHIDLDDDEWPEH</sequence>
<name>A0A927PZH8_9ACTN</name>
<accession>A0A927PZH8</accession>
<protein>
    <submittedName>
        <fullName evidence="1">Uncharacterized protein</fullName>
    </submittedName>
</protein>
<dbReference type="EMBL" id="JACYXZ010000001">
    <property type="protein sequence ID" value="MBD8869160.1"/>
    <property type="molecule type" value="Genomic_DNA"/>
</dbReference>
<proteinExistence type="predicted"/>
<dbReference type="RefSeq" id="WP_192141381.1">
    <property type="nucleotide sequence ID" value="NZ_JACYXZ010000001.1"/>
</dbReference>
<dbReference type="Proteomes" id="UP000616839">
    <property type="component" value="Unassembled WGS sequence"/>
</dbReference>
<comment type="caution">
    <text evidence="1">The sequence shown here is derived from an EMBL/GenBank/DDBJ whole genome shotgun (WGS) entry which is preliminary data.</text>
</comment>
<keyword evidence="2" id="KW-1185">Reference proteome</keyword>
<evidence type="ECO:0000313" key="1">
    <source>
        <dbReference type="EMBL" id="MBD8869160.1"/>
    </source>
</evidence>
<evidence type="ECO:0000313" key="2">
    <source>
        <dbReference type="Proteomes" id="UP000616839"/>
    </source>
</evidence>